<sequence>MEEFVHIQKNLGHSPRKMRLVADMVRKLSPEAALKVLQFTNKAAAIDLSKAIKTALANTGEHKNHGLVFKTLEVNEGLKLKRYRVGTAGRGRGRPYQKRLSHVKIVLAEPKNEKGENHGTKD</sequence>
<keyword evidence="5" id="KW-0694">RNA-binding</keyword>
<name>A0A0G0JWC8_9BACT</name>
<dbReference type="InterPro" id="IPR047867">
    <property type="entry name" value="Ribosomal_uL22_bac/org-type"/>
</dbReference>
<dbReference type="SUPFAM" id="SSF54843">
    <property type="entry name" value="Ribosomal protein L22"/>
    <property type="match status" value="1"/>
</dbReference>
<dbReference type="Proteomes" id="UP000034235">
    <property type="component" value="Unassembled WGS sequence"/>
</dbReference>
<gene>
    <name evidence="7" type="ORF">US86_C0001G0357</name>
</gene>
<dbReference type="GO" id="GO:0022625">
    <property type="term" value="C:cytosolic large ribosomal subunit"/>
    <property type="evidence" value="ECO:0007669"/>
    <property type="project" value="TreeGrafter"/>
</dbReference>
<protein>
    <recommendedName>
        <fullName evidence="6">50S ribosomal protein L22</fullName>
    </recommendedName>
</protein>
<comment type="function">
    <text evidence="6">This protein binds specifically to 23S rRNA; its binding is stimulated by other ribosomal proteins, e.g., L4, L17, and L20. It is important during the early stages of 50S assembly. It makes multiple contacts with different domains of the 23S rRNA in the assembled 50S subunit and ribosome.</text>
</comment>
<evidence type="ECO:0000256" key="3">
    <source>
        <dbReference type="ARBA" id="ARBA00023274"/>
    </source>
</evidence>
<dbReference type="PANTHER" id="PTHR13501:SF8">
    <property type="entry name" value="LARGE RIBOSOMAL SUBUNIT PROTEIN UL22M"/>
    <property type="match status" value="1"/>
</dbReference>
<evidence type="ECO:0000313" key="7">
    <source>
        <dbReference type="EMBL" id="KKQ67430.1"/>
    </source>
</evidence>
<reference evidence="7 8" key="1">
    <citation type="journal article" date="2015" name="Nature">
        <title>rRNA introns, odd ribosomes, and small enigmatic genomes across a large radiation of phyla.</title>
        <authorList>
            <person name="Brown C.T."/>
            <person name="Hug L.A."/>
            <person name="Thomas B.C."/>
            <person name="Sharon I."/>
            <person name="Castelle C.J."/>
            <person name="Singh A."/>
            <person name="Wilkins M.J."/>
            <person name="Williams K.H."/>
            <person name="Banfield J.F."/>
        </authorList>
    </citation>
    <scope>NUCLEOTIDE SEQUENCE [LARGE SCALE GENOMIC DNA]</scope>
</reference>
<keyword evidence="2 4" id="KW-0689">Ribosomal protein</keyword>
<dbReference type="PANTHER" id="PTHR13501">
    <property type="entry name" value="CHLOROPLAST 50S RIBOSOMAL PROTEIN L22-RELATED"/>
    <property type="match status" value="1"/>
</dbReference>
<keyword evidence="5" id="KW-0699">rRNA-binding</keyword>
<evidence type="ECO:0000313" key="8">
    <source>
        <dbReference type="Proteomes" id="UP000034235"/>
    </source>
</evidence>
<dbReference type="AlphaFoldDB" id="A0A0G0JWC8"/>
<dbReference type="Gene3D" id="3.90.470.10">
    <property type="entry name" value="Ribosomal protein L22/L17"/>
    <property type="match status" value="1"/>
</dbReference>
<proteinExistence type="inferred from homology"/>
<dbReference type="Pfam" id="PF00237">
    <property type="entry name" value="Ribosomal_L22"/>
    <property type="match status" value="1"/>
</dbReference>
<dbReference type="InterPro" id="IPR036394">
    <property type="entry name" value="Ribosomal_uL22_sf"/>
</dbReference>
<dbReference type="GO" id="GO:0019843">
    <property type="term" value="F:rRNA binding"/>
    <property type="evidence" value="ECO:0007669"/>
    <property type="project" value="UniProtKB-KW"/>
</dbReference>
<dbReference type="GO" id="GO:0006412">
    <property type="term" value="P:translation"/>
    <property type="evidence" value="ECO:0007669"/>
    <property type="project" value="InterPro"/>
</dbReference>
<comment type="similarity">
    <text evidence="1 4">Belongs to the universal ribosomal protein uL22 family.</text>
</comment>
<keyword evidence="3 4" id="KW-0687">Ribonucleoprotein</keyword>
<evidence type="ECO:0000256" key="2">
    <source>
        <dbReference type="ARBA" id="ARBA00022980"/>
    </source>
</evidence>
<comment type="subunit">
    <text evidence="5">Part of the 50S ribosomal subunit.</text>
</comment>
<organism evidence="7 8">
    <name type="scientific">Candidatus Daviesbacteria bacterium GW2011_GWA2_38_24</name>
    <dbReference type="NCBI Taxonomy" id="1618422"/>
    <lineage>
        <taxon>Bacteria</taxon>
        <taxon>Candidatus Daviesiibacteriota</taxon>
    </lineage>
</organism>
<evidence type="ECO:0000256" key="5">
    <source>
        <dbReference type="RuleBase" id="RU004006"/>
    </source>
</evidence>
<dbReference type="EMBL" id="LBUP01000001">
    <property type="protein sequence ID" value="KKQ67430.1"/>
    <property type="molecule type" value="Genomic_DNA"/>
</dbReference>
<dbReference type="InterPro" id="IPR001063">
    <property type="entry name" value="Ribosomal_uL22"/>
</dbReference>
<dbReference type="GO" id="GO:0003735">
    <property type="term" value="F:structural constituent of ribosome"/>
    <property type="evidence" value="ECO:0007669"/>
    <property type="project" value="InterPro"/>
</dbReference>
<comment type="caution">
    <text evidence="7">The sequence shown here is derived from an EMBL/GenBank/DDBJ whole genome shotgun (WGS) entry which is preliminary data.</text>
</comment>
<accession>A0A0G0JWC8</accession>
<evidence type="ECO:0000256" key="1">
    <source>
        <dbReference type="ARBA" id="ARBA00009451"/>
    </source>
</evidence>
<evidence type="ECO:0000256" key="6">
    <source>
        <dbReference type="RuleBase" id="RU004008"/>
    </source>
</evidence>
<evidence type="ECO:0000256" key="4">
    <source>
        <dbReference type="RuleBase" id="RU004005"/>
    </source>
</evidence>